<reference evidence="1" key="1">
    <citation type="submission" date="2016-02" db="EMBL/GenBank/DDBJ databases">
        <title>WGS assembly of Manihot esculenta.</title>
        <authorList>
            <person name="Bredeson J.V."/>
            <person name="Prochnik S.E."/>
            <person name="Lyons J.B."/>
            <person name="Schmutz J."/>
            <person name="Grimwood J."/>
            <person name="Vrebalov J."/>
            <person name="Bart R.S."/>
            <person name="Amuge T."/>
            <person name="Ferguson M.E."/>
            <person name="Green R."/>
            <person name="Putnam N."/>
            <person name="Stites J."/>
            <person name="Rounsley S."/>
            <person name="Rokhsar D.S."/>
        </authorList>
    </citation>
    <scope>NUCLEOTIDE SEQUENCE [LARGE SCALE GENOMIC DNA]</scope>
    <source>
        <tissue evidence="1">Leaf</tissue>
    </source>
</reference>
<protein>
    <submittedName>
        <fullName evidence="1">Uncharacterized protein</fullName>
    </submittedName>
</protein>
<proteinExistence type="predicted"/>
<sequence length="86" mass="9711">MQGEKVASDLSFKPINTIKQETSGDTKSCMNTQKLKYSFKNTLINENNYLHPSNSQILFILSKFLNHVHDSCLVEGDEGKRETTSS</sequence>
<dbReference type="AlphaFoldDB" id="A0A2C9VRQ5"/>
<gene>
    <name evidence="1" type="ORF">MANES_06G175400</name>
</gene>
<accession>A0A2C9VRQ5</accession>
<dbReference type="EMBL" id="CM004392">
    <property type="protein sequence ID" value="OAY48662.1"/>
    <property type="molecule type" value="Genomic_DNA"/>
</dbReference>
<organism evidence="1">
    <name type="scientific">Manihot esculenta</name>
    <name type="common">Cassava</name>
    <name type="synonym">Jatropha manihot</name>
    <dbReference type="NCBI Taxonomy" id="3983"/>
    <lineage>
        <taxon>Eukaryota</taxon>
        <taxon>Viridiplantae</taxon>
        <taxon>Streptophyta</taxon>
        <taxon>Embryophyta</taxon>
        <taxon>Tracheophyta</taxon>
        <taxon>Spermatophyta</taxon>
        <taxon>Magnoliopsida</taxon>
        <taxon>eudicotyledons</taxon>
        <taxon>Gunneridae</taxon>
        <taxon>Pentapetalae</taxon>
        <taxon>rosids</taxon>
        <taxon>fabids</taxon>
        <taxon>Malpighiales</taxon>
        <taxon>Euphorbiaceae</taxon>
        <taxon>Crotonoideae</taxon>
        <taxon>Manihoteae</taxon>
        <taxon>Manihot</taxon>
    </lineage>
</organism>
<evidence type="ECO:0000313" key="1">
    <source>
        <dbReference type="EMBL" id="OAY48662.1"/>
    </source>
</evidence>
<name>A0A2C9VRQ5_MANES</name>